<dbReference type="OrthoDB" id="370884at2759"/>
<dbReference type="AlphaFoldDB" id="A0A1V9WYE1"/>
<dbReference type="InParanoid" id="A0A1V9WYE1"/>
<evidence type="ECO:0000313" key="3">
    <source>
        <dbReference type="Proteomes" id="UP000192247"/>
    </source>
</evidence>
<feature type="region of interest" description="Disordered" evidence="1">
    <location>
        <begin position="193"/>
        <end position="215"/>
    </location>
</feature>
<accession>A0A1V9WYE1</accession>
<comment type="caution">
    <text evidence="2">The sequence shown here is derived from an EMBL/GenBank/DDBJ whole genome shotgun (WGS) entry which is preliminary data.</text>
</comment>
<evidence type="ECO:0000256" key="1">
    <source>
        <dbReference type="SAM" id="MobiDB-lite"/>
    </source>
</evidence>
<organism evidence="2 3">
    <name type="scientific">Tropilaelaps mercedesae</name>
    <dbReference type="NCBI Taxonomy" id="418985"/>
    <lineage>
        <taxon>Eukaryota</taxon>
        <taxon>Metazoa</taxon>
        <taxon>Ecdysozoa</taxon>
        <taxon>Arthropoda</taxon>
        <taxon>Chelicerata</taxon>
        <taxon>Arachnida</taxon>
        <taxon>Acari</taxon>
        <taxon>Parasitiformes</taxon>
        <taxon>Mesostigmata</taxon>
        <taxon>Gamasina</taxon>
        <taxon>Dermanyssoidea</taxon>
        <taxon>Laelapidae</taxon>
        <taxon>Tropilaelaps</taxon>
    </lineage>
</organism>
<sequence>MCFHRFETLSHMLASIELTCSQKVDISDDAFIDKNAIQIARQLQALKGIDDDSDEYKNASDRLERRKTIQNLEKRRNQFTKTGTLDVAFKKRFLSISAEQHDSGSIAAAALCSGSTRCRPESPAPTVVKTGGSPLLGLESRRLPEKSYDEWRVLRDKTICRYAAVSPAIQLASWTSTGALSLGGGQISARRLGSRKEPLLATSRRRREANKSADGGGVTLPISKHVCPSSVLLQVLQLGIYCWVDSNVSCAPRGHTKRLPQTNGAIQ</sequence>
<proteinExistence type="predicted"/>
<name>A0A1V9WYE1_9ACAR</name>
<dbReference type="Proteomes" id="UP000192247">
    <property type="component" value="Unassembled WGS sequence"/>
</dbReference>
<gene>
    <name evidence="2" type="ORF">BIW11_05023</name>
</gene>
<dbReference type="EMBL" id="MNPL01033242">
    <property type="protein sequence ID" value="OQR66244.1"/>
    <property type="molecule type" value="Genomic_DNA"/>
</dbReference>
<reference evidence="2 3" key="1">
    <citation type="journal article" date="2017" name="Gigascience">
        <title>Draft genome of the honey bee ectoparasitic mite, Tropilaelaps mercedesae, is shaped by the parasitic life history.</title>
        <authorList>
            <person name="Dong X."/>
            <person name="Armstrong S.D."/>
            <person name="Xia D."/>
            <person name="Makepeace B.L."/>
            <person name="Darby A.C."/>
            <person name="Kadowaki T."/>
        </authorList>
    </citation>
    <scope>NUCLEOTIDE SEQUENCE [LARGE SCALE GENOMIC DNA]</scope>
    <source>
        <strain evidence="2">Wuxi-XJTLU</strain>
    </source>
</reference>
<keyword evidence="3" id="KW-1185">Reference proteome</keyword>
<dbReference type="STRING" id="418985.A0A1V9WYE1"/>
<evidence type="ECO:0000313" key="2">
    <source>
        <dbReference type="EMBL" id="OQR66244.1"/>
    </source>
</evidence>
<protein>
    <submittedName>
        <fullName evidence="2">Uncharacterized protein</fullName>
    </submittedName>
</protein>